<proteinExistence type="predicted"/>
<dbReference type="RefSeq" id="WP_092237536.1">
    <property type="nucleotide sequence ID" value="NZ_FNLL01000014.1"/>
</dbReference>
<keyword evidence="2" id="KW-1185">Reference proteome</keyword>
<dbReference type="Pfam" id="PF06841">
    <property type="entry name" value="Phage_T4_gp19"/>
    <property type="match status" value="1"/>
</dbReference>
<dbReference type="GO" id="GO:0005198">
    <property type="term" value="F:structural molecule activity"/>
    <property type="evidence" value="ECO:0007669"/>
    <property type="project" value="InterPro"/>
</dbReference>
<accession>A0A1H2JP19</accession>
<dbReference type="NCBIfam" id="TIGR02241">
    <property type="entry name" value="conserved hypothetical phage tail region protein"/>
    <property type="match status" value="1"/>
</dbReference>
<dbReference type="InterPro" id="IPR011747">
    <property type="entry name" value="CHP02241"/>
</dbReference>
<dbReference type="Proteomes" id="UP000199608">
    <property type="component" value="Unassembled WGS sequence"/>
</dbReference>
<organism evidence="1 2">
    <name type="scientific">Desulfobacula phenolica</name>
    <dbReference type="NCBI Taxonomy" id="90732"/>
    <lineage>
        <taxon>Bacteria</taxon>
        <taxon>Pseudomonadati</taxon>
        <taxon>Thermodesulfobacteriota</taxon>
        <taxon>Desulfobacteria</taxon>
        <taxon>Desulfobacterales</taxon>
        <taxon>Desulfobacteraceae</taxon>
        <taxon>Desulfobacula</taxon>
    </lineage>
</organism>
<dbReference type="PANTHER" id="PTHR38009:SF1">
    <property type="entry name" value="CONSERVED HYPOTHETICAL PHAGE TAIL PROTEIN"/>
    <property type="match status" value="1"/>
</dbReference>
<sequence>MHDKSQSNGYYPPPAFYFKVEFTAFQGQDTSFQEVSGLNATIEYEKVAEGGGNFFYQLPKPPKYDNLILKRGMAGMSSPLVSWCSTILSPNFTKPVEPRSLNVFLLNEQGEPCRAWNVVNALPVKWQIDAFNSTKNDVAIETIELTYHYFTREDGNYGH</sequence>
<dbReference type="InterPro" id="IPR010667">
    <property type="entry name" value="Phage_T4_Gp19"/>
</dbReference>
<gene>
    <name evidence="1" type="ORF">SAMN04487931_11412</name>
</gene>
<reference evidence="2" key="1">
    <citation type="submission" date="2016-10" db="EMBL/GenBank/DDBJ databases">
        <authorList>
            <person name="Varghese N."/>
            <person name="Submissions S."/>
        </authorList>
    </citation>
    <scope>NUCLEOTIDE SEQUENCE [LARGE SCALE GENOMIC DNA]</scope>
    <source>
        <strain evidence="2">DSM 3384</strain>
    </source>
</reference>
<name>A0A1H2JP19_9BACT</name>
<evidence type="ECO:0000313" key="2">
    <source>
        <dbReference type="Proteomes" id="UP000199608"/>
    </source>
</evidence>
<dbReference type="PANTHER" id="PTHR38009">
    <property type="entry name" value="CONSERVED HYPOTHETICAL PHAGE TAIL PROTEIN"/>
    <property type="match status" value="1"/>
</dbReference>
<evidence type="ECO:0000313" key="1">
    <source>
        <dbReference type="EMBL" id="SDU58259.1"/>
    </source>
</evidence>
<protein>
    <submittedName>
        <fullName evidence="1">Conserved hypothetical phage tail region protein</fullName>
    </submittedName>
</protein>
<dbReference type="EMBL" id="FNLL01000014">
    <property type="protein sequence ID" value="SDU58259.1"/>
    <property type="molecule type" value="Genomic_DNA"/>
</dbReference>
<dbReference type="AlphaFoldDB" id="A0A1H2JP19"/>